<protein>
    <submittedName>
        <fullName evidence="1">Uncharacterized protein</fullName>
    </submittedName>
</protein>
<keyword evidence="2" id="KW-1185">Reference proteome</keyword>
<evidence type="ECO:0000313" key="1">
    <source>
        <dbReference type="EMBL" id="GHO99745.1"/>
    </source>
</evidence>
<accession>A0A8J3N8P3</accession>
<dbReference type="EMBL" id="BNJK01000002">
    <property type="protein sequence ID" value="GHO99745.1"/>
    <property type="molecule type" value="Genomic_DNA"/>
</dbReference>
<comment type="caution">
    <text evidence="1">The sequence shown here is derived from an EMBL/GenBank/DDBJ whole genome shotgun (WGS) entry which is preliminary data.</text>
</comment>
<sequence length="105" mass="12228">MSEERQAPRKPTYRELWYDVGGTLLDIWEGTTQLDAESLCGLWNHLPVPRYMAERAMYEYNQLFKTSYTLDQADIPTLEALGYGRQFHVHEGEGTLGVSWTWVKL</sequence>
<organism evidence="1 2">
    <name type="scientific">Reticulibacter mediterranei</name>
    <dbReference type="NCBI Taxonomy" id="2778369"/>
    <lineage>
        <taxon>Bacteria</taxon>
        <taxon>Bacillati</taxon>
        <taxon>Chloroflexota</taxon>
        <taxon>Ktedonobacteria</taxon>
        <taxon>Ktedonobacterales</taxon>
        <taxon>Reticulibacteraceae</taxon>
        <taxon>Reticulibacter</taxon>
    </lineage>
</organism>
<dbReference type="Proteomes" id="UP000597444">
    <property type="component" value="Unassembled WGS sequence"/>
</dbReference>
<dbReference type="AlphaFoldDB" id="A0A8J3N8P3"/>
<name>A0A8J3N8P3_9CHLR</name>
<dbReference type="RefSeq" id="WP_220210373.1">
    <property type="nucleotide sequence ID" value="NZ_BNJK01000002.1"/>
</dbReference>
<gene>
    <name evidence="1" type="ORF">KSF_097930</name>
</gene>
<evidence type="ECO:0000313" key="2">
    <source>
        <dbReference type="Proteomes" id="UP000597444"/>
    </source>
</evidence>
<reference evidence="1" key="1">
    <citation type="submission" date="2020-10" db="EMBL/GenBank/DDBJ databases">
        <title>Taxonomic study of unclassified bacteria belonging to the class Ktedonobacteria.</title>
        <authorList>
            <person name="Yabe S."/>
            <person name="Wang C.M."/>
            <person name="Zheng Y."/>
            <person name="Sakai Y."/>
            <person name="Cavaletti L."/>
            <person name="Monciardini P."/>
            <person name="Donadio S."/>
        </authorList>
    </citation>
    <scope>NUCLEOTIDE SEQUENCE</scope>
    <source>
        <strain evidence="1">ID150040</strain>
    </source>
</reference>
<proteinExistence type="predicted"/>